<dbReference type="PANTHER" id="PTHR21330:SF1">
    <property type="entry name" value="E3 SUMO-PROTEIN LIGASE NSE2"/>
    <property type="match status" value="1"/>
</dbReference>
<feature type="compositionally biased region" description="Basic and acidic residues" evidence="11">
    <location>
        <begin position="312"/>
        <end position="328"/>
    </location>
</feature>
<dbReference type="CDD" id="cd16651">
    <property type="entry name" value="SPL-RING_NSE2"/>
    <property type="match status" value="1"/>
</dbReference>
<evidence type="ECO:0000256" key="3">
    <source>
        <dbReference type="ARBA" id="ARBA00008212"/>
    </source>
</evidence>
<dbReference type="FunCoup" id="A0A165HQY3">
    <property type="interactions" value="156"/>
</dbReference>
<evidence type="ECO:0000259" key="12">
    <source>
        <dbReference type="PROSITE" id="PS51044"/>
    </source>
</evidence>
<dbReference type="Gene3D" id="3.30.40.10">
    <property type="entry name" value="Zinc/RING finger domain, C3HC4 (zinc finger)"/>
    <property type="match status" value="1"/>
</dbReference>
<keyword evidence="6 10" id="KW-0863">Zinc-finger</keyword>
<feature type="compositionally biased region" description="Acidic residues" evidence="11">
    <location>
        <begin position="68"/>
        <end position="79"/>
    </location>
</feature>
<dbReference type="GO" id="GO:0008270">
    <property type="term" value="F:zinc ion binding"/>
    <property type="evidence" value="ECO:0007669"/>
    <property type="project" value="UniProtKB-KW"/>
</dbReference>
<dbReference type="Proteomes" id="UP000076871">
    <property type="component" value="Unassembled WGS sequence"/>
</dbReference>
<evidence type="ECO:0000256" key="5">
    <source>
        <dbReference type="ARBA" id="ARBA00022723"/>
    </source>
</evidence>
<dbReference type="RefSeq" id="XP_040769714.1">
    <property type="nucleotide sequence ID" value="XM_040907740.1"/>
</dbReference>
<dbReference type="InterPro" id="IPR013083">
    <property type="entry name" value="Znf_RING/FYVE/PHD"/>
</dbReference>
<dbReference type="InParanoid" id="A0A165HQY3"/>
<evidence type="ECO:0000256" key="2">
    <source>
        <dbReference type="ARBA" id="ARBA00004718"/>
    </source>
</evidence>
<evidence type="ECO:0000313" key="14">
    <source>
        <dbReference type="Proteomes" id="UP000076871"/>
    </source>
</evidence>
<comment type="similarity">
    <text evidence="3">Belongs to the NSE2 family.</text>
</comment>
<proteinExistence type="inferred from homology"/>
<reference evidence="13 14" key="1">
    <citation type="journal article" date="2016" name="Mol. Biol. Evol.">
        <title>Comparative Genomics of Early-Diverging Mushroom-Forming Fungi Provides Insights into the Origins of Lignocellulose Decay Capabilities.</title>
        <authorList>
            <person name="Nagy L.G."/>
            <person name="Riley R."/>
            <person name="Tritt A."/>
            <person name="Adam C."/>
            <person name="Daum C."/>
            <person name="Floudas D."/>
            <person name="Sun H."/>
            <person name="Yadav J.S."/>
            <person name="Pangilinan J."/>
            <person name="Larsson K.H."/>
            <person name="Matsuura K."/>
            <person name="Barry K."/>
            <person name="Labutti K."/>
            <person name="Kuo R."/>
            <person name="Ohm R.A."/>
            <person name="Bhattacharya S.S."/>
            <person name="Shirouzu T."/>
            <person name="Yoshinaga Y."/>
            <person name="Martin F.M."/>
            <person name="Grigoriev I.V."/>
            <person name="Hibbett D.S."/>
        </authorList>
    </citation>
    <scope>NUCLEOTIDE SEQUENCE [LARGE SCALE GENOMIC DNA]</scope>
    <source>
        <strain evidence="13 14">93-53</strain>
    </source>
</reference>
<keyword evidence="5" id="KW-0479">Metal-binding</keyword>
<evidence type="ECO:0000256" key="10">
    <source>
        <dbReference type="PROSITE-ProRule" id="PRU00452"/>
    </source>
</evidence>
<name>A0A165HQY3_9APHY</name>
<evidence type="ECO:0000256" key="7">
    <source>
        <dbReference type="ARBA" id="ARBA00022786"/>
    </source>
</evidence>
<dbReference type="GO" id="GO:0030915">
    <property type="term" value="C:Smc5-Smc6 complex"/>
    <property type="evidence" value="ECO:0007669"/>
    <property type="project" value="InterPro"/>
</dbReference>
<dbReference type="GO" id="GO:0000724">
    <property type="term" value="P:double-strand break repair via homologous recombination"/>
    <property type="evidence" value="ECO:0007669"/>
    <property type="project" value="InterPro"/>
</dbReference>
<comment type="pathway">
    <text evidence="2">Protein modification; protein sumoylation.</text>
</comment>
<dbReference type="Pfam" id="PF11789">
    <property type="entry name" value="zf-Nse"/>
    <property type="match status" value="1"/>
</dbReference>
<feature type="domain" description="SP-RING-type" evidence="12">
    <location>
        <begin position="237"/>
        <end position="320"/>
    </location>
</feature>
<evidence type="ECO:0000256" key="11">
    <source>
        <dbReference type="SAM" id="MobiDB-lite"/>
    </source>
</evidence>
<dbReference type="AlphaFoldDB" id="A0A165HQY3"/>
<feature type="compositionally biased region" description="Acidic residues" evidence="11">
    <location>
        <begin position="30"/>
        <end position="43"/>
    </location>
</feature>
<organism evidence="13 14">
    <name type="scientific">Laetiporus sulphureus 93-53</name>
    <dbReference type="NCBI Taxonomy" id="1314785"/>
    <lineage>
        <taxon>Eukaryota</taxon>
        <taxon>Fungi</taxon>
        <taxon>Dikarya</taxon>
        <taxon>Basidiomycota</taxon>
        <taxon>Agaricomycotina</taxon>
        <taxon>Agaricomycetes</taxon>
        <taxon>Polyporales</taxon>
        <taxon>Laetiporus</taxon>
    </lineage>
</organism>
<sequence length="336" mass="38319">MPVASSSRRIRREHSDVIEEDNPTQRTVEDVEDGEEDEEQEGDEVQKPRRSKKSVRKESKRKVSREQPEDEEEELEDFGDQPLDKSNGAKLAGFASDWNMMRRQNHTPYYTLVRDVATVIAEFAGSDGAEQDMVEMDEIMRSLIDTEFELVAHEKTLGELNQKVSQREKIANIVDLYEEEVKRKVGNYNSKTSRQKYAKSEEYITFKSAIYEVQNPDQAMPPITEFIPKEDEDESDDDDDLIVGGVTQDYKCPLTLTILVDPLTSDKCGHSFSASAIRDYLGTSRNARKECPSSGCKKMICLGDLRPNKELAKKAKDAARRERMRSDESDGEEVVE</sequence>
<feature type="region of interest" description="Disordered" evidence="11">
    <location>
        <begin position="1"/>
        <end position="89"/>
    </location>
</feature>
<evidence type="ECO:0000256" key="1">
    <source>
        <dbReference type="ARBA" id="ARBA00004123"/>
    </source>
</evidence>
<evidence type="ECO:0000256" key="6">
    <source>
        <dbReference type="ARBA" id="ARBA00022771"/>
    </source>
</evidence>
<keyword evidence="14" id="KW-1185">Reference proteome</keyword>
<evidence type="ECO:0000313" key="13">
    <source>
        <dbReference type="EMBL" id="KZT12066.1"/>
    </source>
</evidence>
<dbReference type="EMBL" id="KV427606">
    <property type="protein sequence ID" value="KZT12066.1"/>
    <property type="molecule type" value="Genomic_DNA"/>
</dbReference>
<keyword evidence="4" id="KW-0808">Transferase</keyword>
<dbReference type="PROSITE" id="PS51044">
    <property type="entry name" value="ZF_SP_RING"/>
    <property type="match status" value="1"/>
</dbReference>
<dbReference type="GO" id="GO:0016925">
    <property type="term" value="P:protein sumoylation"/>
    <property type="evidence" value="ECO:0007669"/>
    <property type="project" value="UniProtKB-UniPathway"/>
</dbReference>
<keyword evidence="8" id="KW-0862">Zinc</keyword>
<dbReference type="UniPathway" id="UPA00886"/>
<evidence type="ECO:0000256" key="4">
    <source>
        <dbReference type="ARBA" id="ARBA00022679"/>
    </source>
</evidence>
<dbReference type="OrthoDB" id="26899at2759"/>
<dbReference type="PANTHER" id="PTHR21330">
    <property type="entry name" value="E3 SUMO-PROTEIN LIGASE NSE2"/>
    <property type="match status" value="1"/>
</dbReference>
<dbReference type="InterPro" id="IPR004181">
    <property type="entry name" value="Znf_MIZ"/>
</dbReference>
<comment type="subcellular location">
    <subcellularLocation>
        <location evidence="1">Nucleus</location>
    </subcellularLocation>
</comment>
<dbReference type="STRING" id="1314785.A0A165HQY3"/>
<evidence type="ECO:0000256" key="9">
    <source>
        <dbReference type="ARBA" id="ARBA00023242"/>
    </source>
</evidence>
<dbReference type="GO" id="GO:0005634">
    <property type="term" value="C:nucleus"/>
    <property type="evidence" value="ECO:0007669"/>
    <property type="project" value="UniProtKB-SubCell"/>
</dbReference>
<dbReference type="SUPFAM" id="SSF57850">
    <property type="entry name" value="RING/U-box"/>
    <property type="match status" value="1"/>
</dbReference>
<feature type="region of interest" description="Disordered" evidence="11">
    <location>
        <begin position="312"/>
        <end position="336"/>
    </location>
</feature>
<dbReference type="InterPro" id="IPR026846">
    <property type="entry name" value="Nse2(Mms21)"/>
</dbReference>
<keyword evidence="9" id="KW-0539">Nucleus</keyword>
<keyword evidence="7" id="KW-0833">Ubl conjugation pathway</keyword>
<accession>A0A165HQY3</accession>
<gene>
    <name evidence="13" type="ORF">LAESUDRAFT_720043</name>
</gene>
<protein>
    <recommendedName>
        <fullName evidence="12">SP-RING-type domain-containing protein</fullName>
    </recommendedName>
</protein>
<feature type="compositionally biased region" description="Basic residues" evidence="11">
    <location>
        <begin position="48"/>
        <end position="63"/>
    </location>
</feature>
<dbReference type="GO" id="GO:0061665">
    <property type="term" value="F:SUMO ligase activity"/>
    <property type="evidence" value="ECO:0007669"/>
    <property type="project" value="TreeGrafter"/>
</dbReference>
<dbReference type="GeneID" id="63824769"/>
<evidence type="ECO:0000256" key="8">
    <source>
        <dbReference type="ARBA" id="ARBA00022833"/>
    </source>
</evidence>